<reference evidence="5" key="1">
    <citation type="submission" date="2021-01" db="EMBL/GenBank/DDBJ databases">
        <authorList>
            <person name="Corre E."/>
            <person name="Pelletier E."/>
            <person name="Niang G."/>
            <person name="Scheremetjew M."/>
            <person name="Finn R."/>
            <person name="Kale V."/>
            <person name="Holt S."/>
            <person name="Cochrane G."/>
            <person name="Meng A."/>
            <person name="Brown T."/>
            <person name="Cohen L."/>
        </authorList>
    </citation>
    <scope>NUCLEOTIDE SEQUENCE</scope>
    <source>
        <strain evidence="5">RCC3387</strain>
    </source>
</reference>
<dbReference type="GO" id="GO:0003729">
    <property type="term" value="F:mRNA binding"/>
    <property type="evidence" value="ECO:0007669"/>
    <property type="project" value="TreeGrafter"/>
</dbReference>
<organism evidence="5">
    <name type="scientific">Zooxanthella nutricula</name>
    <dbReference type="NCBI Taxonomy" id="1333877"/>
    <lineage>
        <taxon>Eukaryota</taxon>
        <taxon>Sar</taxon>
        <taxon>Alveolata</taxon>
        <taxon>Dinophyceae</taxon>
        <taxon>Peridiniales</taxon>
        <taxon>Peridiniales incertae sedis</taxon>
        <taxon>Zooxanthella</taxon>
    </lineage>
</organism>
<accession>A0A7S2L2P2</accession>
<dbReference type="GO" id="GO:0003743">
    <property type="term" value="F:translation initiation factor activity"/>
    <property type="evidence" value="ECO:0007669"/>
    <property type="project" value="UniProtKB-KW"/>
</dbReference>
<feature type="domain" description="MIF4G" evidence="4">
    <location>
        <begin position="2"/>
        <end position="234"/>
    </location>
</feature>
<dbReference type="EMBL" id="HBGW01056005">
    <property type="protein sequence ID" value="CAD9594153.1"/>
    <property type="molecule type" value="Transcribed_RNA"/>
</dbReference>
<sequence>MRRVVQGLLNKACPENVATILEKIAALGVRETGHLEILVELIFKKALAEPHYCETYADLVFGLQVTLPAFAREGEAGPSLTLRTALLGVCQREFEGLLADLEAKDAEVHDLEELEHLRKQRRERLRANVRLIGHLFLRKLLATKVVGRLALELTNCNAEDQPPEEHAVESACELLLSVGYTLELHPAGAEVLECVCARMQRLKDRKAEPEGKKGLYCKRVQFAIQDLLETRAAGWSKRSFKSAAKTKQEIREQQARDEWLAKTPHGAPSPGVEQVVVGQRPAYLSGGILAGG</sequence>
<name>A0A7S2L2P2_9DINO</name>
<dbReference type="InterPro" id="IPR003890">
    <property type="entry name" value="MIF4G-like_typ-3"/>
</dbReference>
<comment type="similarity">
    <text evidence="1">Belongs to the eukaryotic initiation factor 4G family.</text>
</comment>
<dbReference type="SMART" id="SM00543">
    <property type="entry name" value="MIF4G"/>
    <property type="match status" value="1"/>
</dbReference>
<dbReference type="InterPro" id="IPR016024">
    <property type="entry name" value="ARM-type_fold"/>
</dbReference>
<evidence type="ECO:0000313" key="5">
    <source>
        <dbReference type="EMBL" id="CAD9594153.1"/>
    </source>
</evidence>
<evidence type="ECO:0000259" key="4">
    <source>
        <dbReference type="SMART" id="SM00543"/>
    </source>
</evidence>
<protein>
    <recommendedName>
        <fullName evidence="4">MIF4G domain-containing protein</fullName>
    </recommendedName>
</protein>
<dbReference type="Pfam" id="PF02854">
    <property type="entry name" value="MIF4G"/>
    <property type="match status" value="1"/>
</dbReference>
<evidence type="ECO:0000256" key="3">
    <source>
        <dbReference type="ARBA" id="ARBA00022917"/>
    </source>
</evidence>
<gene>
    <name evidence="5" type="ORF">BRAN1462_LOCUS35563</name>
</gene>
<dbReference type="Gene3D" id="1.25.40.180">
    <property type="match status" value="1"/>
</dbReference>
<keyword evidence="2" id="KW-0396">Initiation factor</keyword>
<proteinExistence type="inferred from homology"/>
<dbReference type="AlphaFoldDB" id="A0A7S2L2P2"/>
<dbReference type="GO" id="GO:0016281">
    <property type="term" value="C:eukaryotic translation initiation factor 4F complex"/>
    <property type="evidence" value="ECO:0007669"/>
    <property type="project" value="TreeGrafter"/>
</dbReference>
<dbReference type="PANTHER" id="PTHR23253:SF9">
    <property type="entry name" value="EUKARYOTIC TRANSLATION INITIATION FACTOR 4 GAMMA 2"/>
    <property type="match status" value="1"/>
</dbReference>
<keyword evidence="3" id="KW-0648">Protein biosynthesis</keyword>
<dbReference type="PANTHER" id="PTHR23253">
    <property type="entry name" value="EUKARYOTIC TRANSLATION INITIATION FACTOR 4 GAMMA"/>
    <property type="match status" value="1"/>
</dbReference>
<evidence type="ECO:0000256" key="1">
    <source>
        <dbReference type="ARBA" id="ARBA00005775"/>
    </source>
</evidence>
<dbReference type="SUPFAM" id="SSF48371">
    <property type="entry name" value="ARM repeat"/>
    <property type="match status" value="1"/>
</dbReference>
<evidence type="ECO:0000256" key="2">
    <source>
        <dbReference type="ARBA" id="ARBA00022540"/>
    </source>
</evidence>